<dbReference type="AlphaFoldDB" id="A0AAC9RTY1"/>
<dbReference type="RefSeq" id="WP_085237586.1">
    <property type="nucleotide sequence ID" value="NZ_CP020773.1"/>
</dbReference>
<feature type="signal peptide" evidence="1">
    <location>
        <begin position="1"/>
        <end position="26"/>
    </location>
</feature>
<sequence length="97" mass="11113">MNIKRWVVVFLLSISMMMSIPAVIDAATESPTFKGVKIHWEHGRKHFFYSYSNVQTGKFMHSATANAIFSGWKRPGTSAYAQQYVGFKKAVAYWNCR</sequence>
<organism evidence="2 3">
    <name type="scientific">Staphylococcus lutrae</name>
    <dbReference type="NCBI Taxonomy" id="155085"/>
    <lineage>
        <taxon>Bacteria</taxon>
        <taxon>Bacillati</taxon>
        <taxon>Bacillota</taxon>
        <taxon>Bacilli</taxon>
        <taxon>Bacillales</taxon>
        <taxon>Staphylococcaceae</taxon>
        <taxon>Staphylococcus</taxon>
    </lineage>
</organism>
<dbReference type="EMBL" id="CP020773">
    <property type="protein sequence ID" value="ARJ51114.1"/>
    <property type="molecule type" value="Genomic_DNA"/>
</dbReference>
<protein>
    <recommendedName>
        <fullName evidence="4">Lactococcin 972 family bacteriocin</fullName>
    </recommendedName>
</protein>
<evidence type="ECO:0000256" key="1">
    <source>
        <dbReference type="SAM" id="SignalP"/>
    </source>
</evidence>
<accession>A0AAC9RTY1</accession>
<name>A0AAC9RTY1_9STAP</name>
<feature type="chain" id="PRO_5042161904" description="Lactococcin 972 family bacteriocin" evidence="1">
    <location>
        <begin position="27"/>
        <end position="97"/>
    </location>
</feature>
<proteinExistence type="predicted"/>
<evidence type="ECO:0000313" key="3">
    <source>
        <dbReference type="Proteomes" id="UP000242864"/>
    </source>
</evidence>
<evidence type="ECO:0008006" key="4">
    <source>
        <dbReference type="Google" id="ProtNLM"/>
    </source>
</evidence>
<evidence type="ECO:0000313" key="2">
    <source>
        <dbReference type="EMBL" id="ARJ51114.1"/>
    </source>
</evidence>
<reference evidence="2 3" key="1">
    <citation type="submission" date="2017-04" db="EMBL/GenBank/DDBJ databases">
        <authorList>
            <person name="Veseli I.A."/>
            <person name="Tang C."/>
            <person name="Pombert J.-F."/>
        </authorList>
    </citation>
    <scope>NUCLEOTIDE SEQUENCE [LARGE SCALE GENOMIC DNA]</scope>
    <source>
        <strain evidence="2 3">ATCC 700373</strain>
    </source>
</reference>
<dbReference type="KEGG" id="slz:B5P37_07255"/>
<keyword evidence="3" id="KW-1185">Reference proteome</keyword>
<keyword evidence="1" id="KW-0732">Signal</keyword>
<gene>
    <name evidence="2" type="ORF">B5P37_07255</name>
</gene>
<dbReference type="Proteomes" id="UP000242864">
    <property type="component" value="Chromosome"/>
</dbReference>